<dbReference type="EMBL" id="CM047745">
    <property type="protein sequence ID" value="KAJ0025480.1"/>
    <property type="molecule type" value="Genomic_DNA"/>
</dbReference>
<dbReference type="Proteomes" id="UP001163603">
    <property type="component" value="Chromosome 10"/>
</dbReference>
<evidence type="ECO:0000313" key="2">
    <source>
        <dbReference type="Proteomes" id="UP001163603"/>
    </source>
</evidence>
<gene>
    <name evidence="1" type="ORF">Pint_09357</name>
</gene>
<sequence length="470" mass="52678">METESPFTCPNTVTVRRNPHRKARPTPSTIAPQTHASPTKLQEISSFPIDEILSMQIPQSNRSLIENLNVFLRIKPQIFFENSRPRSKNVWPQNPAKKKALKEKNEKKKSEACVTVNDPHSVTLSPPLALQASKRIKSEVYEGFSCVFSANSSQGEVYERMVSPLVEEFLTGKSGMLAALGPSGSGKTHTIFGTPREPGMIMLALQRIFKKTTESSSDSPRFYLSIFEIYSERGKGEKMLDLSPDGTDLSMQQSSIKGLQEVIINDAAQAESLIACAMLKRATATTNSNSQSSRSQCIINIRCTGNNLDREGFIQENNSVLTIVDLAGAEREKKTGNQGARLLESNFINNTSMVFGLCLRSLLEHQKNPKKPLQKHFQNSLLTRYLRDYLEGKKRMALILTVKSGEEDYLDTSYLLRQASPYMKIKFDNVEDVSNMVCNKRPLQTLSRIEQPKRMKVSGPEASLVLYFIL</sequence>
<reference evidence="2" key="1">
    <citation type="journal article" date="2023" name="G3 (Bethesda)">
        <title>Genome assembly and association tests identify interacting loci associated with vigor, precocity, and sex in interspecific pistachio rootstocks.</title>
        <authorList>
            <person name="Palmer W."/>
            <person name="Jacygrad E."/>
            <person name="Sagayaradj S."/>
            <person name="Cavanaugh K."/>
            <person name="Han R."/>
            <person name="Bertier L."/>
            <person name="Beede B."/>
            <person name="Kafkas S."/>
            <person name="Golino D."/>
            <person name="Preece J."/>
            <person name="Michelmore R."/>
        </authorList>
    </citation>
    <scope>NUCLEOTIDE SEQUENCE [LARGE SCALE GENOMIC DNA]</scope>
</reference>
<keyword evidence="2" id="KW-1185">Reference proteome</keyword>
<accession>A0ACC0XXL8</accession>
<organism evidence="1 2">
    <name type="scientific">Pistacia integerrima</name>
    <dbReference type="NCBI Taxonomy" id="434235"/>
    <lineage>
        <taxon>Eukaryota</taxon>
        <taxon>Viridiplantae</taxon>
        <taxon>Streptophyta</taxon>
        <taxon>Embryophyta</taxon>
        <taxon>Tracheophyta</taxon>
        <taxon>Spermatophyta</taxon>
        <taxon>Magnoliopsida</taxon>
        <taxon>eudicotyledons</taxon>
        <taxon>Gunneridae</taxon>
        <taxon>Pentapetalae</taxon>
        <taxon>rosids</taxon>
        <taxon>malvids</taxon>
        <taxon>Sapindales</taxon>
        <taxon>Anacardiaceae</taxon>
        <taxon>Pistacia</taxon>
    </lineage>
</organism>
<comment type="caution">
    <text evidence="1">The sequence shown here is derived from an EMBL/GenBank/DDBJ whole genome shotgun (WGS) entry which is preliminary data.</text>
</comment>
<name>A0ACC0XXL8_9ROSI</name>
<protein>
    <submittedName>
        <fullName evidence="1">Uncharacterized protein</fullName>
    </submittedName>
</protein>
<proteinExistence type="predicted"/>
<evidence type="ECO:0000313" key="1">
    <source>
        <dbReference type="EMBL" id="KAJ0025480.1"/>
    </source>
</evidence>